<feature type="domain" description="Major facilitator superfamily (MFS) profile" evidence="5">
    <location>
        <begin position="20"/>
        <end position="399"/>
    </location>
</feature>
<evidence type="ECO:0000256" key="1">
    <source>
        <dbReference type="ARBA" id="ARBA00022692"/>
    </source>
</evidence>
<dbReference type="Gene3D" id="1.20.1250.20">
    <property type="entry name" value="MFS general substrate transporter like domains"/>
    <property type="match status" value="1"/>
</dbReference>
<feature type="transmembrane region" description="Helical" evidence="4">
    <location>
        <begin position="175"/>
        <end position="195"/>
    </location>
</feature>
<gene>
    <name evidence="6" type="ORF">SM757_11295</name>
</gene>
<feature type="transmembrane region" description="Helical" evidence="4">
    <location>
        <begin position="341"/>
        <end position="364"/>
    </location>
</feature>
<comment type="caution">
    <text evidence="6">The sequence shown here is derived from an EMBL/GenBank/DDBJ whole genome shotgun (WGS) entry which is preliminary data.</text>
</comment>
<feature type="transmembrane region" description="Helical" evidence="4">
    <location>
        <begin position="112"/>
        <end position="131"/>
    </location>
</feature>
<protein>
    <submittedName>
        <fullName evidence="6">MFS transporter</fullName>
    </submittedName>
</protein>
<dbReference type="RefSeq" id="WP_322465547.1">
    <property type="nucleotide sequence ID" value="NZ_JAXOJX010000015.1"/>
</dbReference>
<keyword evidence="2 4" id="KW-1133">Transmembrane helix</keyword>
<evidence type="ECO:0000259" key="5">
    <source>
        <dbReference type="PROSITE" id="PS50850"/>
    </source>
</evidence>
<keyword evidence="1 4" id="KW-0812">Transmembrane</keyword>
<reference evidence="6 7" key="1">
    <citation type="submission" date="2023-11" db="EMBL/GenBank/DDBJ databases">
        <title>Draft genome of Azohydromonas lata strain H1 (DSM1123), a polyhydroxyalkanoate producer.</title>
        <authorList>
            <person name="Traversa D."/>
            <person name="D'Addabbo P."/>
            <person name="Pazzani C."/>
            <person name="Manzari C."/>
            <person name="Chiara M."/>
            <person name="Scrascia M."/>
        </authorList>
    </citation>
    <scope>NUCLEOTIDE SEQUENCE [LARGE SCALE GENOMIC DNA]</scope>
    <source>
        <strain evidence="6 7">H1</strain>
    </source>
</reference>
<dbReference type="InterPro" id="IPR036259">
    <property type="entry name" value="MFS_trans_sf"/>
</dbReference>
<accession>A0ABU5IDG4</accession>
<dbReference type="InterPro" id="IPR020846">
    <property type="entry name" value="MFS_dom"/>
</dbReference>
<feature type="transmembrane region" description="Helical" evidence="4">
    <location>
        <begin position="310"/>
        <end position="329"/>
    </location>
</feature>
<proteinExistence type="predicted"/>
<feature type="transmembrane region" description="Helical" evidence="4">
    <location>
        <begin position="143"/>
        <end position="163"/>
    </location>
</feature>
<feature type="transmembrane region" description="Helical" evidence="4">
    <location>
        <begin position="20"/>
        <end position="42"/>
    </location>
</feature>
<feature type="transmembrane region" description="Helical" evidence="4">
    <location>
        <begin position="62"/>
        <end position="80"/>
    </location>
</feature>
<evidence type="ECO:0000256" key="4">
    <source>
        <dbReference type="SAM" id="Phobius"/>
    </source>
</evidence>
<feature type="transmembrane region" description="Helical" evidence="4">
    <location>
        <begin position="232"/>
        <end position="251"/>
    </location>
</feature>
<dbReference type="PANTHER" id="PTHR23521">
    <property type="entry name" value="TRANSPORTER MFS SUPERFAMILY"/>
    <property type="match status" value="1"/>
</dbReference>
<evidence type="ECO:0000256" key="3">
    <source>
        <dbReference type="ARBA" id="ARBA00023136"/>
    </source>
</evidence>
<evidence type="ECO:0000313" key="6">
    <source>
        <dbReference type="EMBL" id="MDZ5457156.1"/>
    </source>
</evidence>
<feature type="transmembrane region" description="Helical" evidence="4">
    <location>
        <begin position="257"/>
        <end position="277"/>
    </location>
</feature>
<feature type="transmembrane region" description="Helical" evidence="4">
    <location>
        <begin position="284"/>
        <end position="304"/>
    </location>
</feature>
<keyword evidence="7" id="KW-1185">Reference proteome</keyword>
<dbReference type="InterPro" id="IPR011701">
    <property type="entry name" value="MFS"/>
</dbReference>
<dbReference type="EMBL" id="JAXOJX010000015">
    <property type="protein sequence ID" value="MDZ5457156.1"/>
    <property type="molecule type" value="Genomic_DNA"/>
</dbReference>
<dbReference type="PROSITE" id="PS50850">
    <property type="entry name" value="MFS"/>
    <property type="match status" value="1"/>
</dbReference>
<dbReference type="PANTHER" id="PTHR23521:SF3">
    <property type="entry name" value="MFS TRANSPORTER"/>
    <property type="match status" value="1"/>
</dbReference>
<sequence length="399" mass="41850">MALNTPLAAAAADAPVPRRILPVITVSQFASTSLWFAVNAVMPDLQRELGLPAQAVGSLTSVVQMGFIAGTLVFALLAIADRWSARLVFLLCALAGAACMVAAALLPPSWTLLLALRGLTGFFLAGIYPVGMKIAASWWTRGLGNALGLMVGALMLGTAAPHAMRALGTHWPWQQVMLCVAALAAAGGLLLYALVPDKPRPPRPAGLHFTGLSCIWRDVKVRASAGGYFGHMWELYTFWVLVPAIVGTRLAGAAQSWMSFAVIGLGAVGSVLGGLAVRRLGSTRVACCFIACSGACCLLSPWAIQASDAVFALWLFAWGFTVSPDSPQFSALTAANAPREAVGSVLTLVNCVGFSISVLSIELFVRLAQSVPLAQLLPWLGLGPIAGLVLMRPLLRARH</sequence>
<organism evidence="6 7">
    <name type="scientific">Azohydromonas lata</name>
    <dbReference type="NCBI Taxonomy" id="45677"/>
    <lineage>
        <taxon>Bacteria</taxon>
        <taxon>Pseudomonadati</taxon>
        <taxon>Pseudomonadota</taxon>
        <taxon>Betaproteobacteria</taxon>
        <taxon>Burkholderiales</taxon>
        <taxon>Sphaerotilaceae</taxon>
        <taxon>Azohydromonas</taxon>
    </lineage>
</organism>
<keyword evidence="3 4" id="KW-0472">Membrane</keyword>
<dbReference type="SUPFAM" id="SSF103473">
    <property type="entry name" value="MFS general substrate transporter"/>
    <property type="match status" value="1"/>
</dbReference>
<dbReference type="Pfam" id="PF07690">
    <property type="entry name" value="MFS_1"/>
    <property type="match status" value="1"/>
</dbReference>
<dbReference type="Proteomes" id="UP001293718">
    <property type="component" value="Unassembled WGS sequence"/>
</dbReference>
<name>A0ABU5IDG4_9BURK</name>
<feature type="transmembrane region" description="Helical" evidence="4">
    <location>
        <begin position="376"/>
        <end position="395"/>
    </location>
</feature>
<evidence type="ECO:0000256" key="2">
    <source>
        <dbReference type="ARBA" id="ARBA00022989"/>
    </source>
</evidence>
<feature type="transmembrane region" description="Helical" evidence="4">
    <location>
        <begin position="87"/>
        <end position="106"/>
    </location>
</feature>
<evidence type="ECO:0000313" key="7">
    <source>
        <dbReference type="Proteomes" id="UP001293718"/>
    </source>
</evidence>